<accession>A0A0S2I4X6</accession>
<dbReference type="PANTHER" id="PTHR31136">
    <property type="entry name" value="DUF1338 DOMAIN-CONTAINING PROTEIN"/>
    <property type="match status" value="1"/>
</dbReference>
<keyword evidence="2" id="KW-0223">Dioxygenase</keyword>
<name>A0A0S2I4X6_9BACT</name>
<organism evidence="8 9">
    <name type="scientific">Salinivirga cyanobacteriivorans</name>
    <dbReference type="NCBI Taxonomy" id="1307839"/>
    <lineage>
        <taxon>Bacteria</taxon>
        <taxon>Pseudomonadati</taxon>
        <taxon>Bacteroidota</taxon>
        <taxon>Bacteroidia</taxon>
        <taxon>Bacteroidales</taxon>
        <taxon>Salinivirgaceae</taxon>
        <taxon>Salinivirga</taxon>
    </lineage>
</organism>
<dbReference type="EMBL" id="CP013118">
    <property type="protein sequence ID" value="ALO17303.1"/>
    <property type="molecule type" value="Genomic_DNA"/>
</dbReference>
<evidence type="ECO:0000256" key="3">
    <source>
        <dbReference type="ARBA" id="ARBA00023002"/>
    </source>
</evidence>
<sequence length="274" mass="31858">MENITSMEYKKIFNRLWDAYAEQNVSAKRVKELFESKGETVVNDHVAFRTYNDPRVNIEKLARIFKDAGYVEKGAYDFEAKKLKAKHYELPGVEDAPRVFISELLLEEFSPELQETVKKALDSVDQKALDDKELVFKGRPWNPVSYKTYEKLREESEYAAWVYVYGYRANHFTVSVDYLEHIGDIKAVNQLLKDNGFKLNSSGGEVKGTKEQLLKQSSIMADIIPVQFEEGEYHIPACYYEFAQRFEDENGERYSGFIAKSADKIFESTNYYKK</sequence>
<dbReference type="STRING" id="1307839.L21SP5_03705"/>
<evidence type="ECO:0000256" key="5">
    <source>
        <dbReference type="ARBA" id="ARBA00035013"/>
    </source>
</evidence>
<gene>
    <name evidence="8" type="ORF">L21SP5_03705</name>
</gene>
<protein>
    <recommendedName>
        <fullName evidence="6">2-oxoadipate dioxygenase/decarboxylase</fullName>
        <ecNumber evidence="6">1.13.11.93</ecNumber>
    </recommendedName>
    <alternativeName>
        <fullName evidence="7">2-hydroxyglutarate synthase</fullName>
    </alternativeName>
</protein>
<dbReference type="PATRIC" id="fig|1307839.3.peg.3961"/>
<dbReference type="KEGG" id="blq:L21SP5_03705"/>
<dbReference type="EC" id="1.13.11.93" evidence="6"/>
<proteinExistence type="inferred from homology"/>
<comment type="similarity">
    <text evidence="5">Belongs to the 2-oxoadipate dioxygenase/decarboxylase family.</text>
</comment>
<evidence type="ECO:0000256" key="7">
    <source>
        <dbReference type="ARBA" id="ARBA00035045"/>
    </source>
</evidence>
<evidence type="ECO:0000313" key="8">
    <source>
        <dbReference type="EMBL" id="ALO17303.1"/>
    </source>
</evidence>
<keyword evidence="4" id="KW-0408">Iron</keyword>
<evidence type="ECO:0000256" key="6">
    <source>
        <dbReference type="ARBA" id="ARBA00035023"/>
    </source>
</evidence>
<dbReference type="PANTHER" id="PTHR31136:SF5">
    <property type="entry name" value="2-OXOADIPATE DIOXYGENASE_DECARBOXYLASE, CHLOROPLASTIC"/>
    <property type="match status" value="1"/>
</dbReference>
<reference evidence="8 9" key="1">
    <citation type="submission" date="2015-11" db="EMBL/GenBank/DDBJ databases">
        <title>Description and complete genome sequence of a novel strain predominating in hypersaline microbial mats and representing a new family of the Bacteriodetes phylum.</title>
        <authorList>
            <person name="Spring S."/>
            <person name="Bunk B."/>
            <person name="Sproer C."/>
            <person name="Klenk H.-P."/>
        </authorList>
    </citation>
    <scope>NUCLEOTIDE SEQUENCE [LARGE SCALE GENOMIC DNA]</scope>
    <source>
        <strain evidence="8 9">L21-Spi-D4</strain>
    </source>
</reference>
<dbReference type="CDD" id="cd16350">
    <property type="entry name" value="VOC_like"/>
    <property type="match status" value="1"/>
</dbReference>
<dbReference type="InterPro" id="IPR009770">
    <property type="entry name" value="HGLS"/>
</dbReference>
<dbReference type="AlphaFoldDB" id="A0A0S2I4X6"/>
<comment type="cofactor">
    <cofactor evidence="1">
        <name>Fe(2+)</name>
        <dbReference type="ChEBI" id="CHEBI:29033"/>
    </cofactor>
</comment>
<keyword evidence="9" id="KW-1185">Reference proteome</keyword>
<dbReference type="Proteomes" id="UP000064893">
    <property type="component" value="Chromosome"/>
</dbReference>
<evidence type="ECO:0000256" key="4">
    <source>
        <dbReference type="ARBA" id="ARBA00023004"/>
    </source>
</evidence>
<dbReference type="SMART" id="SM01150">
    <property type="entry name" value="DUF1338"/>
    <property type="match status" value="1"/>
</dbReference>
<keyword evidence="3" id="KW-0560">Oxidoreductase</keyword>
<dbReference type="Gene3D" id="3.10.180.50">
    <property type="match status" value="1"/>
</dbReference>
<evidence type="ECO:0000313" key="9">
    <source>
        <dbReference type="Proteomes" id="UP000064893"/>
    </source>
</evidence>
<dbReference type="GO" id="GO:0051213">
    <property type="term" value="F:dioxygenase activity"/>
    <property type="evidence" value="ECO:0007669"/>
    <property type="project" value="UniProtKB-KW"/>
</dbReference>
<dbReference type="Pfam" id="PF07063">
    <property type="entry name" value="HGLS"/>
    <property type="match status" value="1"/>
</dbReference>
<evidence type="ECO:0000256" key="1">
    <source>
        <dbReference type="ARBA" id="ARBA00001954"/>
    </source>
</evidence>
<evidence type="ECO:0000256" key="2">
    <source>
        <dbReference type="ARBA" id="ARBA00022964"/>
    </source>
</evidence>